<dbReference type="RefSeq" id="WP_098126392.1">
    <property type="nucleotide sequence ID" value="NZ_NUAN01000071.1"/>
</dbReference>
<evidence type="ECO:0000313" key="3">
    <source>
        <dbReference type="Proteomes" id="UP000220691"/>
    </source>
</evidence>
<sequence length="85" mass="9763">MHINEDKENFRNSRKQNWNTADYVEHRGMYDVIAGIKVIVALALILGIPFLLFAFTESIKGMLILGGIYAVLHFTCWALKRDFFG</sequence>
<organism evidence="2 3">
    <name type="scientific">Bacillus cereus</name>
    <dbReference type="NCBI Taxonomy" id="1396"/>
    <lineage>
        <taxon>Bacteria</taxon>
        <taxon>Bacillati</taxon>
        <taxon>Bacillota</taxon>
        <taxon>Bacilli</taxon>
        <taxon>Bacillales</taxon>
        <taxon>Bacillaceae</taxon>
        <taxon>Bacillus</taxon>
        <taxon>Bacillus cereus group</taxon>
    </lineage>
</organism>
<keyword evidence="1" id="KW-1133">Transmembrane helix</keyword>
<dbReference type="AlphaFoldDB" id="A0A9X6UCH4"/>
<accession>A0A9X6UCH4</accession>
<proteinExistence type="predicted"/>
<name>A0A9X6UCH4_BACCE</name>
<feature type="transmembrane region" description="Helical" evidence="1">
    <location>
        <begin position="61"/>
        <end position="79"/>
    </location>
</feature>
<evidence type="ECO:0000256" key="1">
    <source>
        <dbReference type="SAM" id="Phobius"/>
    </source>
</evidence>
<keyword evidence="1" id="KW-0812">Transmembrane</keyword>
<protein>
    <submittedName>
        <fullName evidence="2">Uncharacterized protein</fullName>
    </submittedName>
</protein>
<dbReference type="EMBL" id="NUAN01000071">
    <property type="protein sequence ID" value="PEN97793.1"/>
    <property type="molecule type" value="Genomic_DNA"/>
</dbReference>
<comment type="caution">
    <text evidence="2">The sequence shown here is derived from an EMBL/GenBank/DDBJ whole genome shotgun (WGS) entry which is preliminary data.</text>
</comment>
<keyword evidence="1" id="KW-0472">Membrane</keyword>
<dbReference type="Proteomes" id="UP000220691">
    <property type="component" value="Unassembled WGS sequence"/>
</dbReference>
<reference evidence="2 3" key="1">
    <citation type="submission" date="2017-09" db="EMBL/GenBank/DDBJ databases">
        <title>Large-scale bioinformatics analysis of Bacillus genomes uncovers conserved roles of natural products in bacterial physiology.</title>
        <authorList>
            <consortium name="Agbiome Team Llc"/>
            <person name="Bleich R.M."/>
            <person name="Kirk G.J."/>
            <person name="Santa Maria K.C."/>
            <person name="Allen S.E."/>
            <person name="Farag S."/>
            <person name="Shank E.A."/>
            <person name="Bowers A."/>
        </authorList>
    </citation>
    <scope>NUCLEOTIDE SEQUENCE [LARGE SCALE GENOMIC DNA]</scope>
    <source>
        <strain evidence="2 3">AFS027647</strain>
    </source>
</reference>
<gene>
    <name evidence="2" type="ORF">CN553_12135</name>
</gene>
<feature type="transmembrane region" description="Helical" evidence="1">
    <location>
        <begin position="32"/>
        <end position="55"/>
    </location>
</feature>
<evidence type="ECO:0000313" key="2">
    <source>
        <dbReference type="EMBL" id="PEN97793.1"/>
    </source>
</evidence>